<accession>A0A2I0J2H6</accession>
<evidence type="ECO:0000259" key="1">
    <source>
        <dbReference type="PROSITE" id="PS50878"/>
    </source>
</evidence>
<comment type="caution">
    <text evidence="2">The sequence shown here is derived from an EMBL/GenBank/DDBJ whole genome shotgun (WGS) entry which is preliminary data.</text>
</comment>
<dbReference type="FunFam" id="3.30.70.270:FF:000063">
    <property type="entry name" value="Zinc knuckle domaincontaining protein"/>
    <property type="match status" value="1"/>
</dbReference>
<dbReference type="InterPro" id="IPR000477">
    <property type="entry name" value="RT_dom"/>
</dbReference>
<dbReference type="PANTHER" id="PTHR37984:SF5">
    <property type="entry name" value="PROTEIN NYNRIN-LIKE"/>
    <property type="match status" value="1"/>
</dbReference>
<evidence type="ECO:0000313" key="2">
    <source>
        <dbReference type="EMBL" id="PKI49896.1"/>
    </source>
</evidence>
<dbReference type="AlphaFoldDB" id="A0A2I0J2H6"/>
<dbReference type="EMBL" id="PGOL01002176">
    <property type="protein sequence ID" value="PKI49896.1"/>
    <property type="molecule type" value="Genomic_DNA"/>
</dbReference>
<organism evidence="2 3">
    <name type="scientific">Punica granatum</name>
    <name type="common">Pomegranate</name>
    <dbReference type="NCBI Taxonomy" id="22663"/>
    <lineage>
        <taxon>Eukaryota</taxon>
        <taxon>Viridiplantae</taxon>
        <taxon>Streptophyta</taxon>
        <taxon>Embryophyta</taxon>
        <taxon>Tracheophyta</taxon>
        <taxon>Spermatophyta</taxon>
        <taxon>Magnoliopsida</taxon>
        <taxon>eudicotyledons</taxon>
        <taxon>Gunneridae</taxon>
        <taxon>Pentapetalae</taxon>
        <taxon>rosids</taxon>
        <taxon>malvids</taxon>
        <taxon>Myrtales</taxon>
        <taxon>Lythraceae</taxon>
        <taxon>Punica</taxon>
    </lineage>
</organism>
<dbReference type="CDD" id="cd01647">
    <property type="entry name" value="RT_LTR"/>
    <property type="match status" value="1"/>
</dbReference>
<keyword evidence="3" id="KW-1185">Reference proteome</keyword>
<dbReference type="SUPFAM" id="SSF56672">
    <property type="entry name" value="DNA/RNA polymerases"/>
    <property type="match status" value="1"/>
</dbReference>
<reference evidence="2 3" key="1">
    <citation type="submission" date="2017-11" db="EMBL/GenBank/DDBJ databases">
        <title>De-novo sequencing of pomegranate (Punica granatum L.) genome.</title>
        <authorList>
            <person name="Akparov Z."/>
            <person name="Amiraslanov A."/>
            <person name="Hajiyeva S."/>
            <person name="Abbasov M."/>
            <person name="Kaur K."/>
            <person name="Hamwieh A."/>
            <person name="Solovyev V."/>
            <person name="Salamov A."/>
            <person name="Braich B."/>
            <person name="Kosarev P."/>
            <person name="Mahmoud A."/>
            <person name="Hajiyev E."/>
            <person name="Babayeva S."/>
            <person name="Izzatullayeva V."/>
            <person name="Mammadov A."/>
            <person name="Mammadov A."/>
            <person name="Sharifova S."/>
            <person name="Ojaghi J."/>
            <person name="Eynullazada K."/>
            <person name="Bayramov B."/>
            <person name="Abdulazimova A."/>
            <person name="Shahmuradov I."/>
        </authorList>
    </citation>
    <scope>NUCLEOTIDE SEQUENCE [LARGE SCALE GENOMIC DNA]</scope>
    <source>
        <strain evidence="3">cv. AG2017</strain>
        <tissue evidence="2">Leaf</tissue>
    </source>
</reference>
<protein>
    <recommendedName>
        <fullName evidence="1">Reverse transcriptase domain-containing protein</fullName>
    </recommendedName>
</protein>
<dbReference type="InterPro" id="IPR043128">
    <property type="entry name" value="Rev_trsase/Diguanyl_cyclase"/>
</dbReference>
<name>A0A2I0J2H6_PUNGR</name>
<dbReference type="STRING" id="22663.A0A2I0J2H6"/>
<dbReference type="Pfam" id="PF00078">
    <property type="entry name" value="RVT_1"/>
    <property type="match status" value="1"/>
</dbReference>
<gene>
    <name evidence="2" type="ORF">CRG98_029708</name>
</gene>
<feature type="non-terminal residue" evidence="2">
    <location>
        <position position="209"/>
    </location>
</feature>
<feature type="domain" description="Reverse transcriptase" evidence="1">
    <location>
        <begin position="1"/>
        <end position="82"/>
    </location>
</feature>
<proteinExistence type="predicted"/>
<dbReference type="PROSITE" id="PS50878">
    <property type="entry name" value="RT_POL"/>
    <property type="match status" value="1"/>
</dbReference>
<dbReference type="Gene3D" id="3.30.70.270">
    <property type="match status" value="2"/>
</dbReference>
<dbReference type="InterPro" id="IPR043502">
    <property type="entry name" value="DNA/RNA_pol_sf"/>
</dbReference>
<dbReference type="Proteomes" id="UP000233551">
    <property type="component" value="Unassembled WGS sequence"/>
</dbReference>
<dbReference type="InterPro" id="IPR050951">
    <property type="entry name" value="Retrovirus_Pol_polyprotein"/>
</dbReference>
<sequence length="209" mass="23430">MPFGLKNAGATYQRAMVTLFHDMMHIEVEVYVDDMIAKSKEGEDHLVNLKRLFDSLKEYKLRLNPAKCTFGAQSGKMLGFVVSERGIEVDSDKVKAIKELPPPSSVREVRGFLGRLNYITRFIANLTDKCQPLIRLLRKNAAIEWDKECQRDFDTIKAYLVQPPVLVPPTLGRPLYRPECGLSSGPALHAFGSCGLGVSTFPWGRVTDT</sequence>
<dbReference type="PANTHER" id="PTHR37984">
    <property type="entry name" value="PROTEIN CBG26694"/>
    <property type="match status" value="1"/>
</dbReference>
<evidence type="ECO:0000313" key="3">
    <source>
        <dbReference type="Proteomes" id="UP000233551"/>
    </source>
</evidence>